<proteinExistence type="predicted"/>
<organism evidence="1 2">
    <name type="scientific">Palleronia aestuarii</name>
    <dbReference type="NCBI Taxonomy" id="568105"/>
    <lineage>
        <taxon>Bacteria</taxon>
        <taxon>Pseudomonadati</taxon>
        <taxon>Pseudomonadota</taxon>
        <taxon>Alphaproteobacteria</taxon>
        <taxon>Rhodobacterales</taxon>
        <taxon>Roseobacteraceae</taxon>
        <taxon>Palleronia</taxon>
    </lineage>
</organism>
<dbReference type="RefSeq" id="WP_111536178.1">
    <property type="nucleotide sequence ID" value="NZ_QKZL01000003.1"/>
</dbReference>
<protein>
    <submittedName>
        <fullName evidence="1">Uncharacterized protein</fullName>
    </submittedName>
</protein>
<accession>A0A2W7Q9I1</accession>
<keyword evidence="2" id="KW-1185">Reference proteome</keyword>
<dbReference type="AlphaFoldDB" id="A0A2W7Q9I1"/>
<gene>
    <name evidence="1" type="ORF">LX81_00999</name>
</gene>
<dbReference type="OrthoDB" id="7659348at2"/>
<sequence length="64" mass="7125">MAHDWFLDVLDDLRTFAVKNGLHAVSAQLEEVHRVAEAEIAFIEGGASTDQFCIDEATGTRRIH</sequence>
<evidence type="ECO:0000313" key="2">
    <source>
        <dbReference type="Proteomes" id="UP000248916"/>
    </source>
</evidence>
<dbReference type="Proteomes" id="UP000248916">
    <property type="component" value="Unassembled WGS sequence"/>
</dbReference>
<evidence type="ECO:0000313" key="1">
    <source>
        <dbReference type="EMBL" id="PZX18369.1"/>
    </source>
</evidence>
<dbReference type="EMBL" id="QKZL01000003">
    <property type="protein sequence ID" value="PZX18369.1"/>
    <property type="molecule type" value="Genomic_DNA"/>
</dbReference>
<reference evidence="1 2" key="1">
    <citation type="submission" date="2018-06" db="EMBL/GenBank/DDBJ databases">
        <title>Genomic Encyclopedia of Archaeal and Bacterial Type Strains, Phase II (KMG-II): from individual species to whole genera.</title>
        <authorList>
            <person name="Goeker M."/>
        </authorList>
    </citation>
    <scope>NUCLEOTIDE SEQUENCE [LARGE SCALE GENOMIC DNA]</scope>
    <source>
        <strain evidence="1 2">DSM 22009</strain>
    </source>
</reference>
<comment type="caution">
    <text evidence="1">The sequence shown here is derived from an EMBL/GenBank/DDBJ whole genome shotgun (WGS) entry which is preliminary data.</text>
</comment>
<name>A0A2W7Q9I1_9RHOB</name>